<dbReference type="GeneID" id="20657312"/>
<dbReference type="OMA" id="WEDHYAT"/>
<dbReference type="AlphaFoldDB" id="G4Z3F6"/>
<evidence type="ECO:0000313" key="4">
    <source>
        <dbReference type="Proteomes" id="UP000002640"/>
    </source>
</evidence>
<dbReference type="Gene3D" id="1.25.40.20">
    <property type="entry name" value="Ankyrin repeat-containing domain"/>
    <property type="match status" value="2"/>
</dbReference>
<dbReference type="InterPro" id="IPR036770">
    <property type="entry name" value="Ankyrin_rpt-contain_sf"/>
</dbReference>
<evidence type="ECO:0000256" key="1">
    <source>
        <dbReference type="PROSITE-ProRule" id="PRU00023"/>
    </source>
</evidence>
<keyword evidence="4" id="KW-1185">Reference proteome</keyword>
<dbReference type="PROSITE" id="PS50297">
    <property type="entry name" value="ANK_REP_REGION"/>
    <property type="match status" value="4"/>
</dbReference>
<feature type="repeat" description="ANK" evidence="1">
    <location>
        <begin position="231"/>
        <end position="263"/>
    </location>
</feature>
<dbReference type="Pfam" id="PF00023">
    <property type="entry name" value="Ank"/>
    <property type="match status" value="1"/>
</dbReference>
<evidence type="ECO:0000313" key="3">
    <source>
        <dbReference type="EMBL" id="EGZ21519.1"/>
    </source>
</evidence>
<feature type="compositionally biased region" description="Basic and acidic residues" evidence="2">
    <location>
        <begin position="1"/>
        <end position="16"/>
    </location>
</feature>
<dbReference type="PROSITE" id="PS50088">
    <property type="entry name" value="ANK_REPEAT"/>
    <property type="match status" value="5"/>
</dbReference>
<feature type="compositionally biased region" description="Basic and acidic residues" evidence="2">
    <location>
        <begin position="383"/>
        <end position="397"/>
    </location>
</feature>
<dbReference type="SUPFAM" id="SSF48403">
    <property type="entry name" value="Ankyrin repeat"/>
    <property type="match status" value="1"/>
</dbReference>
<dbReference type="KEGG" id="psoj:PHYSODRAFT_496444"/>
<organism evidence="3 4">
    <name type="scientific">Phytophthora sojae (strain P6497)</name>
    <name type="common">Soybean stem and root rot agent</name>
    <name type="synonym">Phytophthora megasperma f. sp. glycines</name>
    <dbReference type="NCBI Taxonomy" id="1094619"/>
    <lineage>
        <taxon>Eukaryota</taxon>
        <taxon>Sar</taxon>
        <taxon>Stramenopiles</taxon>
        <taxon>Oomycota</taxon>
        <taxon>Peronosporomycetes</taxon>
        <taxon>Peronosporales</taxon>
        <taxon>Peronosporaceae</taxon>
        <taxon>Phytophthora</taxon>
    </lineage>
</organism>
<dbReference type="SMART" id="SM00248">
    <property type="entry name" value="ANK"/>
    <property type="match status" value="6"/>
</dbReference>
<accession>G4Z3F6</accession>
<feature type="repeat" description="ANK" evidence="1">
    <location>
        <begin position="149"/>
        <end position="181"/>
    </location>
</feature>
<dbReference type="Proteomes" id="UP000002640">
    <property type="component" value="Unassembled WGS sequence"/>
</dbReference>
<feature type="repeat" description="ANK" evidence="1">
    <location>
        <begin position="331"/>
        <end position="363"/>
    </location>
</feature>
<gene>
    <name evidence="3" type="ORF">PHYSODRAFT_496444</name>
</gene>
<protein>
    <submittedName>
        <fullName evidence="3">Uncharacterized protein</fullName>
    </submittedName>
</protein>
<name>G4Z3F6_PHYSP</name>
<dbReference type="InterPro" id="IPR002110">
    <property type="entry name" value="Ankyrin_rpt"/>
</dbReference>
<dbReference type="SMR" id="G4Z3F6"/>
<reference evidence="3 4" key="1">
    <citation type="journal article" date="2006" name="Science">
        <title>Phytophthora genome sequences uncover evolutionary origins and mechanisms of pathogenesis.</title>
        <authorList>
            <person name="Tyler B.M."/>
            <person name="Tripathy S."/>
            <person name="Zhang X."/>
            <person name="Dehal P."/>
            <person name="Jiang R.H."/>
            <person name="Aerts A."/>
            <person name="Arredondo F.D."/>
            <person name="Baxter L."/>
            <person name="Bensasson D."/>
            <person name="Beynon J.L."/>
            <person name="Chapman J."/>
            <person name="Damasceno C.M."/>
            <person name="Dorrance A.E."/>
            <person name="Dou D."/>
            <person name="Dickerman A.W."/>
            <person name="Dubchak I.L."/>
            <person name="Garbelotto M."/>
            <person name="Gijzen M."/>
            <person name="Gordon S.G."/>
            <person name="Govers F."/>
            <person name="Grunwald N.J."/>
            <person name="Huang W."/>
            <person name="Ivors K.L."/>
            <person name="Jones R.W."/>
            <person name="Kamoun S."/>
            <person name="Krampis K."/>
            <person name="Lamour K.H."/>
            <person name="Lee M.K."/>
            <person name="McDonald W.H."/>
            <person name="Medina M."/>
            <person name="Meijer H.J."/>
            <person name="Nordberg E.K."/>
            <person name="Maclean D.J."/>
            <person name="Ospina-Giraldo M.D."/>
            <person name="Morris P.F."/>
            <person name="Phuntumart V."/>
            <person name="Putnam N.H."/>
            <person name="Rash S."/>
            <person name="Rose J.K."/>
            <person name="Sakihama Y."/>
            <person name="Salamov A.A."/>
            <person name="Savidor A."/>
            <person name="Scheuring C.F."/>
            <person name="Smith B.M."/>
            <person name="Sobral B.W."/>
            <person name="Terry A."/>
            <person name="Torto-Alalibo T.A."/>
            <person name="Win J."/>
            <person name="Xu Z."/>
            <person name="Zhang H."/>
            <person name="Grigoriev I.V."/>
            <person name="Rokhsar D.S."/>
            <person name="Boore J.L."/>
        </authorList>
    </citation>
    <scope>NUCLEOTIDE SEQUENCE [LARGE SCALE GENOMIC DNA]</scope>
    <source>
        <strain evidence="3 4">P6497</strain>
    </source>
</reference>
<dbReference type="RefSeq" id="XP_009524236.1">
    <property type="nucleotide sequence ID" value="XM_009525941.1"/>
</dbReference>
<feature type="region of interest" description="Disordered" evidence="2">
    <location>
        <begin position="462"/>
        <end position="491"/>
    </location>
</feature>
<keyword evidence="1" id="KW-0040">ANK repeat</keyword>
<sequence length="614" mass="68755">MASLQERLRSMVEAPRRRQRGQIPKAQVAAALKFQREFVHRSEDFNTSEISDCSESLEALRNGKREARESRRMMWEDHYATQLQTEQARSEAAKQQKLRQETAMLTQLKTDSDKWNMAIELRLLEYLEASLSVAPGDVKRAYFMSTNKAGLPPLHRACKTNDMQLVKLLLRLGADLTIKDYMQKIYATFSSLDEGSGQSCLHTAIIKNFRQVTFAMIRSGKVQINAATREGGWTALHLAIITEEIDVIKELLAAGATLDAVDADGQTPLLQACLGGQLKIVRLILNAGANPSHQNRQAHSPLHYLSAFCRDRQLLRDIIANGADVNAKSMKLNTPMHFAAMNGNEVATQVLLEHGASASVINEDKRSVVYLAKKWRHRSVEDLVRPPEDDSKRDDVHTSMSHTNKPKSPLAMASRQAQLRSMGHARATSHAHPRTALALTTRSEESDSDSLYDFEDDELILPPWPIATGSPNTTGGNNNNERPKPATTGSCRSFGELKTRFMTERSPLKPVVLSQDRQKGLMDEILASRATRDEHSAPQMMRFTRQLVVEPVRIPWEMTVPVSHASTADALSNQRKLKPSIRTNIGLLRDHLAHAPQLHWPRQAGHPVFRKAKP</sequence>
<evidence type="ECO:0000256" key="2">
    <source>
        <dbReference type="SAM" id="MobiDB-lite"/>
    </source>
</evidence>
<dbReference type="InParanoid" id="G4Z3F6"/>
<feature type="repeat" description="ANK" evidence="1">
    <location>
        <begin position="264"/>
        <end position="296"/>
    </location>
</feature>
<dbReference type="PANTHER" id="PTHR24118:SF99">
    <property type="entry name" value="POTE ANKYRIN DOMAIN FAMILY MEMBER 3C-RELATED"/>
    <property type="match status" value="1"/>
</dbReference>
<dbReference type="EMBL" id="JH159153">
    <property type="protein sequence ID" value="EGZ21519.1"/>
    <property type="molecule type" value="Genomic_DNA"/>
</dbReference>
<proteinExistence type="predicted"/>
<feature type="region of interest" description="Disordered" evidence="2">
    <location>
        <begin position="383"/>
        <end position="450"/>
    </location>
</feature>
<feature type="repeat" description="ANK" evidence="1">
    <location>
        <begin position="297"/>
        <end position="330"/>
    </location>
</feature>
<dbReference type="PANTHER" id="PTHR24118">
    <property type="entry name" value="POTE ANKYRIN DOMAIN"/>
    <property type="match status" value="1"/>
</dbReference>
<dbReference type="Pfam" id="PF12796">
    <property type="entry name" value="Ank_2"/>
    <property type="match status" value="2"/>
</dbReference>
<feature type="region of interest" description="Disordered" evidence="2">
    <location>
        <begin position="1"/>
        <end position="24"/>
    </location>
</feature>